<keyword evidence="3" id="KW-1185">Reference proteome</keyword>
<evidence type="ECO:0000313" key="3">
    <source>
        <dbReference type="Proteomes" id="UP000191612"/>
    </source>
</evidence>
<feature type="compositionally biased region" description="Pro residues" evidence="1">
    <location>
        <begin position="477"/>
        <end position="495"/>
    </location>
</feature>
<evidence type="ECO:0000313" key="2">
    <source>
        <dbReference type="EMBL" id="OQD99204.1"/>
    </source>
</evidence>
<dbReference type="EMBL" id="MDYO01000007">
    <property type="protein sequence ID" value="OQD99204.1"/>
    <property type="molecule type" value="Genomic_DNA"/>
</dbReference>
<name>A0A1V6RCD9_9EURO</name>
<sequence>MTLQQPPPLKNWPHSFDERYIYRRFNIEDRPDDHKVLHDLAQEVFDIVAVEALNDGRAITNIFRSSYSRTKIQFEWRKRIPRLPAAVRNHVTDADLLTGALYKYLNCIQDELQKEFERQLTEERAAKAAAQAAGAKMVGGNIVGGKTAGGQAAGGQAAGPSTAQQPSARSVQKQPEQPKKFDYCRPYIVPNGDVQIIRADHPDMPIAIRVGDFLTDRGNPQDVCPDGDWINIANIKFEVFRENLIQEGYLVPGDTIWLHHLSLDQIDPALIANPQAGEVRLASFNLASTLLRTIREHWPKLRNPSPDPYRGTRRSPLPRPNMTIIIRTGNTTGGALSAKQPALARPTEKIGGNTLGPNRRSEQIARYAADRHAKTKRKRAQADAATAAETAAETGAETEAEMNAPEAQRRRIGEAHKTVTVPADGPAPSPLFVPGAVPGPVPGLSPGPTFAPSPPFAPAPGLSPLFAFVPGLSPGPTFAPSPGPGPGSGPDPGPTFAPAAVGQQQEEGGDKTSSLFNLLRPIILETGHGGDYGLEQQPQEGGDGDSAFQGPLDPAIFTTAELTSEDRAAMQTFLEENQWAEGPMEEGDPMEED</sequence>
<accession>A0A1V6RCD9</accession>
<feature type="compositionally biased region" description="Polar residues" evidence="1">
    <location>
        <begin position="502"/>
        <end position="514"/>
    </location>
</feature>
<feature type="region of interest" description="Disordered" evidence="1">
    <location>
        <begin position="332"/>
        <end position="405"/>
    </location>
</feature>
<dbReference type="Proteomes" id="UP000191612">
    <property type="component" value="Unassembled WGS sequence"/>
</dbReference>
<feature type="compositionally biased region" description="Low complexity" evidence="1">
    <location>
        <begin position="382"/>
        <end position="397"/>
    </location>
</feature>
<proteinExistence type="predicted"/>
<feature type="region of interest" description="Disordered" evidence="1">
    <location>
        <begin position="474"/>
        <end position="514"/>
    </location>
</feature>
<feature type="region of interest" description="Disordered" evidence="1">
    <location>
        <begin position="148"/>
        <end position="177"/>
    </location>
</feature>
<feature type="compositionally biased region" description="Basic and acidic residues" evidence="1">
    <location>
        <begin position="359"/>
        <end position="372"/>
    </location>
</feature>
<comment type="caution">
    <text evidence="2">The sequence shown here is derived from an EMBL/GenBank/DDBJ whole genome shotgun (WGS) entry which is preliminary data.</text>
</comment>
<dbReference type="STRING" id="60172.A0A1V6RCD9"/>
<protein>
    <submittedName>
        <fullName evidence="2">Uncharacterized protein</fullName>
    </submittedName>
</protein>
<feature type="region of interest" description="Disordered" evidence="1">
    <location>
        <begin position="526"/>
        <end position="552"/>
    </location>
</feature>
<dbReference type="AlphaFoldDB" id="A0A1V6RCD9"/>
<evidence type="ECO:0000256" key="1">
    <source>
        <dbReference type="SAM" id="MobiDB-lite"/>
    </source>
</evidence>
<gene>
    <name evidence="2" type="ORF">PENSOL_c007G05970</name>
</gene>
<reference evidence="3" key="1">
    <citation type="journal article" date="2017" name="Nat. Microbiol.">
        <title>Global analysis of biosynthetic gene clusters reveals vast potential of secondary metabolite production in Penicillium species.</title>
        <authorList>
            <person name="Nielsen J.C."/>
            <person name="Grijseels S."/>
            <person name="Prigent S."/>
            <person name="Ji B."/>
            <person name="Dainat J."/>
            <person name="Nielsen K.F."/>
            <person name="Frisvad J.C."/>
            <person name="Workman M."/>
            <person name="Nielsen J."/>
        </authorList>
    </citation>
    <scope>NUCLEOTIDE SEQUENCE [LARGE SCALE GENOMIC DNA]</scope>
    <source>
        <strain evidence="3">IBT 29525</strain>
    </source>
</reference>
<feature type="compositionally biased region" description="Low complexity" evidence="1">
    <location>
        <begin position="158"/>
        <end position="168"/>
    </location>
</feature>
<feature type="compositionally biased region" description="Gly residues" evidence="1">
    <location>
        <begin position="148"/>
        <end position="157"/>
    </location>
</feature>
<organism evidence="2 3">
    <name type="scientific">Penicillium solitum</name>
    <dbReference type="NCBI Taxonomy" id="60172"/>
    <lineage>
        <taxon>Eukaryota</taxon>
        <taxon>Fungi</taxon>
        <taxon>Dikarya</taxon>
        <taxon>Ascomycota</taxon>
        <taxon>Pezizomycotina</taxon>
        <taxon>Eurotiomycetes</taxon>
        <taxon>Eurotiomycetidae</taxon>
        <taxon>Eurotiales</taxon>
        <taxon>Aspergillaceae</taxon>
        <taxon>Penicillium</taxon>
    </lineage>
</organism>